<reference evidence="5" key="2">
    <citation type="submission" date="2020-09" db="EMBL/GenBank/DDBJ databases">
        <authorList>
            <person name="Sun Q."/>
            <person name="Ohkuma M."/>
        </authorList>
    </citation>
    <scope>NUCLEOTIDE SEQUENCE</scope>
    <source>
        <strain evidence="5">JCM 4059</strain>
    </source>
</reference>
<dbReference type="Proteomes" id="UP000638313">
    <property type="component" value="Unassembled WGS sequence"/>
</dbReference>
<evidence type="ECO:0000259" key="4">
    <source>
        <dbReference type="PROSITE" id="PS51462"/>
    </source>
</evidence>
<evidence type="ECO:0000256" key="2">
    <source>
        <dbReference type="ARBA" id="ARBA00022801"/>
    </source>
</evidence>
<feature type="domain" description="Nudix hydrolase" evidence="4">
    <location>
        <begin position="17"/>
        <end position="144"/>
    </location>
</feature>
<organism evidence="5 6">
    <name type="scientific">Streptomyces mashuensis</name>
    <dbReference type="NCBI Taxonomy" id="33904"/>
    <lineage>
        <taxon>Bacteria</taxon>
        <taxon>Bacillati</taxon>
        <taxon>Actinomycetota</taxon>
        <taxon>Actinomycetes</taxon>
        <taxon>Kitasatosporales</taxon>
        <taxon>Streptomycetaceae</taxon>
        <taxon>Streptomyces</taxon>
    </lineage>
</organism>
<dbReference type="PROSITE" id="PS00893">
    <property type="entry name" value="NUDIX_BOX"/>
    <property type="match status" value="1"/>
</dbReference>
<name>A0A919B7Q0_9ACTN</name>
<comment type="cofactor">
    <cofactor evidence="1">
        <name>Mg(2+)</name>
        <dbReference type="ChEBI" id="CHEBI:18420"/>
    </cofactor>
</comment>
<protein>
    <recommendedName>
        <fullName evidence="4">Nudix hydrolase domain-containing protein</fullName>
    </recommendedName>
</protein>
<proteinExistence type="predicted"/>
<dbReference type="InterPro" id="IPR000086">
    <property type="entry name" value="NUDIX_hydrolase_dom"/>
</dbReference>
<keyword evidence="6" id="KW-1185">Reference proteome</keyword>
<reference evidence="5" key="1">
    <citation type="journal article" date="2014" name="Int. J. Syst. Evol. Microbiol.">
        <title>Complete genome sequence of Corynebacterium casei LMG S-19264T (=DSM 44701T), isolated from a smear-ripened cheese.</title>
        <authorList>
            <consortium name="US DOE Joint Genome Institute (JGI-PGF)"/>
            <person name="Walter F."/>
            <person name="Albersmeier A."/>
            <person name="Kalinowski J."/>
            <person name="Ruckert C."/>
        </authorList>
    </citation>
    <scope>NUCLEOTIDE SEQUENCE</scope>
    <source>
        <strain evidence="5">JCM 4059</strain>
    </source>
</reference>
<dbReference type="PROSITE" id="PS51462">
    <property type="entry name" value="NUDIX"/>
    <property type="match status" value="1"/>
</dbReference>
<gene>
    <name evidence="5" type="ORF">GCM10010218_46070</name>
</gene>
<dbReference type="InterPro" id="IPR015797">
    <property type="entry name" value="NUDIX_hydrolase-like_dom_sf"/>
</dbReference>
<dbReference type="RefSeq" id="WP_190131565.1">
    <property type="nucleotide sequence ID" value="NZ_BNBD01000010.1"/>
</dbReference>
<dbReference type="PANTHER" id="PTHR43046:SF12">
    <property type="entry name" value="GDP-MANNOSE MANNOSYL HYDROLASE"/>
    <property type="match status" value="1"/>
</dbReference>
<dbReference type="Gene3D" id="3.90.79.10">
    <property type="entry name" value="Nucleoside Triphosphate Pyrophosphohydrolase"/>
    <property type="match status" value="1"/>
</dbReference>
<evidence type="ECO:0000313" key="6">
    <source>
        <dbReference type="Proteomes" id="UP000638313"/>
    </source>
</evidence>
<dbReference type="Pfam" id="PF00293">
    <property type="entry name" value="NUDIX"/>
    <property type="match status" value="1"/>
</dbReference>
<dbReference type="SUPFAM" id="SSF55811">
    <property type="entry name" value="Nudix"/>
    <property type="match status" value="1"/>
</dbReference>
<keyword evidence="3" id="KW-0460">Magnesium</keyword>
<dbReference type="InterPro" id="IPR020084">
    <property type="entry name" value="NUDIX_hydrolase_CS"/>
</dbReference>
<evidence type="ECO:0000256" key="1">
    <source>
        <dbReference type="ARBA" id="ARBA00001946"/>
    </source>
</evidence>
<evidence type="ECO:0000256" key="3">
    <source>
        <dbReference type="ARBA" id="ARBA00022842"/>
    </source>
</evidence>
<accession>A0A919B7Q0</accession>
<dbReference type="AlphaFoldDB" id="A0A919B7Q0"/>
<sequence length="161" mass="18247">MGTRPQMTRAEWLASRPRIVVAASSLVHDADHRILLLHASWKDEWQLPGGTHDDGEDLWHTAVRETYEETGLAMPPRPRLLTVDWTTDPDGVAECWALFQGPLVGREPPVALSHEHDRWRMLTLDEWAPLLPEHQVRVLAVALDMLRHGGCTYLREGEPVG</sequence>
<dbReference type="EMBL" id="BNBD01000010">
    <property type="protein sequence ID" value="GHF59353.1"/>
    <property type="molecule type" value="Genomic_DNA"/>
</dbReference>
<dbReference type="GO" id="GO:0016787">
    <property type="term" value="F:hydrolase activity"/>
    <property type="evidence" value="ECO:0007669"/>
    <property type="project" value="UniProtKB-KW"/>
</dbReference>
<comment type="caution">
    <text evidence="5">The sequence shown here is derived from an EMBL/GenBank/DDBJ whole genome shotgun (WGS) entry which is preliminary data.</text>
</comment>
<evidence type="ECO:0000313" key="5">
    <source>
        <dbReference type="EMBL" id="GHF59353.1"/>
    </source>
</evidence>
<keyword evidence="2" id="KW-0378">Hydrolase</keyword>
<dbReference type="PANTHER" id="PTHR43046">
    <property type="entry name" value="GDP-MANNOSE MANNOSYL HYDROLASE"/>
    <property type="match status" value="1"/>
</dbReference>